<keyword evidence="6" id="KW-1185">Reference proteome</keyword>
<protein>
    <submittedName>
        <fullName evidence="5">SDR family oxidoreductase</fullName>
    </submittedName>
</protein>
<accession>A0A7T2YPS8</accession>
<evidence type="ECO:0000256" key="1">
    <source>
        <dbReference type="ARBA" id="ARBA00006484"/>
    </source>
</evidence>
<evidence type="ECO:0000256" key="3">
    <source>
        <dbReference type="ARBA" id="ARBA00023002"/>
    </source>
</evidence>
<dbReference type="InterPro" id="IPR036291">
    <property type="entry name" value="NAD(P)-bd_dom_sf"/>
</dbReference>
<dbReference type="FunFam" id="3.40.50.720:FF:000374">
    <property type="entry name" value="3-oxoacyl-(Acyl-carrier-protein) reductase"/>
    <property type="match status" value="1"/>
</dbReference>
<dbReference type="PRINTS" id="PR00080">
    <property type="entry name" value="SDRFAMILY"/>
</dbReference>
<name>A0A7T2YPS8_9BURK</name>
<organism evidence="5 6">
    <name type="scientific">Delftia lacustris</name>
    <dbReference type="NCBI Taxonomy" id="558537"/>
    <lineage>
        <taxon>Bacteria</taxon>
        <taxon>Pseudomonadati</taxon>
        <taxon>Pseudomonadota</taxon>
        <taxon>Betaproteobacteria</taxon>
        <taxon>Burkholderiales</taxon>
        <taxon>Comamonadaceae</taxon>
        <taxon>Delftia</taxon>
    </lineage>
</organism>
<evidence type="ECO:0000259" key="4">
    <source>
        <dbReference type="SMART" id="SM00822"/>
    </source>
</evidence>
<feature type="domain" description="Ketoreductase" evidence="4">
    <location>
        <begin position="20"/>
        <end position="209"/>
    </location>
</feature>
<dbReference type="SMART" id="SM00822">
    <property type="entry name" value="PKS_KR"/>
    <property type="match status" value="1"/>
</dbReference>
<proteinExistence type="inferred from homology"/>
<keyword evidence="3" id="KW-0560">Oxidoreductase</keyword>
<reference evidence="5 6" key="1">
    <citation type="submission" date="2020-12" db="EMBL/GenBank/DDBJ databases">
        <title>FDA dAtabase for Regulatory Grade micrObial Sequences (FDA-ARGOS): Supporting development and validation of Infectious Disease Dx tests.</title>
        <authorList>
            <person name="Sproer C."/>
            <person name="Gronow S."/>
            <person name="Severitt S."/>
            <person name="Schroder I."/>
            <person name="Tallon L."/>
            <person name="Sadzewicz L."/>
            <person name="Zhao X."/>
            <person name="Boylan J."/>
            <person name="Ott S."/>
            <person name="Bowen H."/>
            <person name="Vavikolanu K."/>
            <person name="Mehta A."/>
            <person name="Aluvathingal J."/>
            <person name="Nadendla S."/>
            <person name="Lowell S."/>
            <person name="Myers T."/>
            <person name="Yan Y."/>
            <person name="Sichtig H."/>
        </authorList>
    </citation>
    <scope>NUCLEOTIDE SEQUENCE [LARGE SCALE GENOMIC DNA]</scope>
    <source>
        <strain evidence="5 6">FDAARGOS_890</strain>
    </source>
</reference>
<dbReference type="PANTHER" id="PTHR43639">
    <property type="entry name" value="OXIDOREDUCTASE, SHORT-CHAIN DEHYDROGENASE/REDUCTASE FAMILY (AFU_ORTHOLOGUE AFUA_5G02870)"/>
    <property type="match status" value="1"/>
</dbReference>
<dbReference type="Pfam" id="PF13561">
    <property type="entry name" value="adh_short_C2"/>
    <property type="match status" value="1"/>
</dbReference>
<comment type="similarity">
    <text evidence="1">Belongs to the short-chain dehydrogenases/reductases (SDR) family.</text>
</comment>
<evidence type="ECO:0000256" key="2">
    <source>
        <dbReference type="ARBA" id="ARBA00022857"/>
    </source>
</evidence>
<gene>
    <name evidence="5" type="ORF">I6G47_23060</name>
</gene>
<dbReference type="InterPro" id="IPR057326">
    <property type="entry name" value="KR_dom"/>
</dbReference>
<dbReference type="AlphaFoldDB" id="A0A7T2YPS8"/>
<dbReference type="SUPFAM" id="SSF51735">
    <property type="entry name" value="NAD(P)-binding Rossmann-fold domains"/>
    <property type="match status" value="1"/>
</dbReference>
<dbReference type="RefSeq" id="WP_016452141.1">
    <property type="nucleotide sequence ID" value="NZ_CP065748.1"/>
</dbReference>
<dbReference type="InterPro" id="IPR002347">
    <property type="entry name" value="SDR_fam"/>
</dbReference>
<dbReference type="GO" id="GO:0016491">
    <property type="term" value="F:oxidoreductase activity"/>
    <property type="evidence" value="ECO:0007669"/>
    <property type="project" value="UniProtKB-KW"/>
</dbReference>
<dbReference type="KEGG" id="dla:I6G47_23060"/>
<dbReference type="Proteomes" id="UP000595064">
    <property type="component" value="Chromosome"/>
</dbReference>
<dbReference type="PANTHER" id="PTHR43639:SF1">
    <property type="entry name" value="SHORT-CHAIN DEHYDROGENASE_REDUCTASE FAMILY PROTEIN"/>
    <property type="match status" value="1"/>
</dbReference>
<evidence type="ECO:0000313" key="5">
    <source>
        <dbReference type="EMBL" id="QPS79873.1"/>
    </source>
</evidence>
<dbReference type="PRINTS" id="PR00081">
    <property type="entry name" value="GDHRDH"/>
</dbReference>
<sequence length="268" mass="27940">MTASLSNTSPSTASSIANRRIVLVTGGSRGLGRNTAEHLARQGLDVVLTYRERADEAQAAVAAIEALGGRAAALQLDVARSAGFADFAARVRRALAETWQADRLDALVHNAGIGINAPFATTTEAQFDELVAIHLKAPFFLSQHLLPLLRDGGSIIHLSSGLTRFTQPGYAAYAAMKGGVEVLTRYLARELGARGIRVNTVAPGAIATDFGGGRVRDDAQVGAALASQTALGRVGQPDDIGPVMAALLQPGMGWVQGQRIEASGGMFL</sequence>
<keyword evidence="2" id="KW-0521">NADP</keyword>
<dbReference type="Gene3D" id="3.40.50.720">
    <property type="entry name" value="NAD(P)-binding Rossmann-like Domain"/>
    <property type="match status" value="1"/>
</dbReference>
<evidence type="ECO:0000313" key="6">
    <source>
        <dbReference type="Proteomes" id="UP000595064"/>
    </source>
</evidence>
<dbReference type="EMBL" id="CP065748">
    <property type="protein sequence ID" value="QPS79873.1"/>
    <property type="molecule type" value="Genomic_DNA"/>
</dbReference>